<sequence>MSSVRPVAPELPAGLEWVNSDDPPRLATLRGRVVLVWFWSGDSIPCANLVQDLAVLQARHHDGLSIVGIHCPKYGAQCASAVVLKAVNRLRIDHPVASDPQFLAWRDYGVGAWPTVAVVDADGRLAARVAGAGNLEQLDALVAALLDEAAEQGLRRFESAVPAVRPEPRTSLRFPGKLLATERLLYVADSGRDRVLECDHDGRVLRMFGSGHTGWLDGRGEAAAFSDPQGLALHRDQLYVADRGNHAVRSVDLADGEVRTVLGTGAPGYPRIGDAALHGLAACAPTDLAVVADHLYIAMTGLNQIWQVDLIGRRASVLAGGGALDRVDGLGEAACFAQPSGLAVATAQLAVADAAASAIRLVRLADRRVSTWVGAGLYDFGDAVGPCEAARLQHPLAVAAGPRGVLFVADSYNGAVKLANPATGKVHRLEVDYRFCEPGGLSVAGGALWLANTGHHEIVRIDLGSGSAKRIAVAE</sequence>
<keyword evidence="1" id="KW-0677">Repeat</keyword>
<dbReference type="RefSeq" id="WP_067645709.1">
    <property type="nucleotide sequence ID" value="NZ_CP015249.1"/>
</dbReference>
<keyword evidence="4" id="KW-1185">Reference proteome</keyword>
<dbReference type="Pfam" id="PF01436">
    <property type="entry name" value="NHL"/>
    <property type="match status" value="1"/>
</dbReference>
<reference evidence="3 4" key="1">
    <citation type="submission" date="2016-04" db="EMBL/GenBank/DDBJ databases">
        <title>Complete genome sequence of Dokdonella koreensis DS-123T.</title>
        <authorList>
            <person name="Kim J.F."/>
            <person name="Lee H."/>
            <person name="Kwak M.-J."/>
        </authorList>
    </citation>
    <scope>NUCLEOTIDE SEQUENCE [LARGE SCALE GENOMIC DNA]</scope>
    <source>
        <strain evidence="3 4">DS-123</strain>
    </source>
</reference>
<gene>
    <name evidence="3" type="ORF">I596_1444</name>
</gene>
<evidence type="ECO:0000313" key="3">
    <source>
        <dbReference type="EMBL" id="ANB17472.1"/>
    </source>
</evidence>
<dbReference type="EMBL" id="CP015249">
    <property type="protein sequence ID" value="ANB17472.1"/>
    <property type="molecule type" value="Genomic_DNA"/>
</dbReference>
<dbReference type="AlphaFoldDB" id="A0A167GSW8"/>
<name>A0A167GSW8_9GAMM</name>
<dbReference type="Proteomes" id="UP000076830">
    <property type="component" value="Chromosome"/>
</dbReference>
<dbReference type="STRING" id="1300342.I596_1444"/>
<evidence type="ECO:0000259" key="2">
    <source>
        <dbReference type="PROSITE" id="PS51352"/>
    </source>
</evidence>
<dbReference type="InterPro" id="IPR012336">
    <property type="entry name" value="Thioredoxin-like_fold"/>
</dbReference>
<dbReference type="InterPro" id="IPR013766">
    <property type="entry name" value="Thioredoxin_domain"/>
</dbReference>
<dbReference type="SUPFAM" id="SSF101898">
    <property type="entry name" value="NHL repeat"/>
    <property type="match status" value="1"/>
</dbReference>
<dbReference type="InterPro" id="IPR036249">
    <property type="entry name" value="Thioredoxin-like_sf"/>
</dbReference>
<evidence type="ECO:0000256" key="1">
    <source>
        <dbReference type="ARBA" id="ARBA00022737"/>
    </source>
</evidence>
<dbReference type="PROSITE" id="PS51352">
    <property type="entry name" value="THIOREDOXIN_2"/>
    <property type="match status" value="1"/>
</dbReference>
<dbReference type="InterPro" id="IPR011042">
    <property type="entry name" value="6-blade_b-propeller_TolB-like"/>
</dbReference>
<dbReference type="OrthoDB" id="9811352at2"/>
<dbReference type="GO" id="GO:0016491">
    <property type="term" value="F:oxidoreductase activity"/>
    <property type="evidence" value="ECO:0007669"/>
    <property type="project" value="InterPro"/>
</dbReference>
<dbReference type="Gene3D" id="3.40.30.10">
    <property type="entry name" value="Glutaredoxin"/>
    <property type="match status" value="1"/>
</dbReference>
<proteinExistence type="predicted"/>
<dbReference type="Gene3D" id="2.120.10.30">
    <property type="entry name" value="TolB, C-terminal domain"/>
    <property type="match status" value="2"/>
</dbReference>
<organism evidence="3 4">
    <name type="scientific">Dokdonella koreensis DS-123</name>
    <dbReference type="NCBI Taxonomy" id="1300342"/>
    <lineage>
        <taxon>Bacteria</taxon>
        <taxon>Pseudomonadati</taxon>
        <taxon>Pseudomonadota</taxon>
        <taxon>Gammaproteobacteria</taxon>
        <taxon>Lysobacterales</taxon>
        <taxon>Rhodanobacteraceae</taxon>
        <taxon>Dokdonella</taxon>
    </lineage>
</organism>
<dbReference type="PANTHER" id="PTHR46388">
    <property type="entry name" value="NHL REPEAT-CONTAINING PROTEIN 2"/>
    <property type="match status" value="1"/>
</dbReference>
<dbReference type="PANTHER" id="PTHR46388:SF2">
    <property type="entry name" value="NHL REPEAT-CONTAINING PROTEIN 2"/>
    <property type="match status" value="1"/>
</dbReference>
<protein>
    <submittedName>
        <fullName evidence="3">NHL repeat containing protein</fullName>
    </submittedName>
</protein>
<dbReference type="Pfam" id="PF13905">
    <property type="entry name" value="Thioredoxin_8"/>
    <property type="match status" value="1"/>
</dbReference>
<dbReference type="InterPro" id="IPR001258">
    <property type="entry name" value="NHL_repeat"/>
</dbReference>
<dbReference type="SUPFAM" id="SSF52833">
    <property type="entry name" value="Thioredoxin-like"/>
    <property type="match status" value="1"/>
</dbReference>
<accession>A0A167GSW8</accession>
<evidence type="ECO:0000313" key="4">
    <source>
        <dbReference type="Proteomes" id="UP000076830"/>
    </source>
</evidence>
<feature type="domain" description="Thioredoxin" evidence="2">
    <location>
        <begin position="2"/>
        <end position="147"/>
    </location>
</feature>
<dbReference type="KEGG" id="dko:I596_1444"/>